<dbReference type="EMBL" id="BLYJ01000022">
    <property type="protein sequence ID" value="GFO88617.1"/>
    <property type="molecule type" value="Genomic_DNA"/>
</dbReference>
<feature type="transmembrane region" description="Helical" evidence="1">
    <location>
        <begin position="152"/>
        <end position="171"/>
    </location>
</feature>
<gene>
    <name evidence="2" type="ORF">BUFA31_17810</name>
</gene>
<name>A0ABQ1E0W9_9FIRM</name>
<feature type="transmembrane region" description="Helical" evidence="1">
    <location>
        <begin position="12"/>
        <end position="38"/>
    </location>
</feature>
<comment type="caution">
    <text evidence="2">The sequence shown here is derived from an EMBL/GenBank/DDBJ whole genome shotgun (WGS) entry which is preliminary data.</text>
</comment>
<keyword evidence="1" id="KW-0472">Membrane</keyword>
<keyword evidence="3" id="KW-1185">Reference proteome</keyword>
<dbReference type="Proteomes" id="UP000620147">
    <property type="component" value="Unassembled WGS sequence"/>
</dbReference>
<evidence type="ECO:0000313" key="3">
    <source>
        <dbReference type="Proteomes" id="UP000620147"/>
    </source>
</evidence>
<reference evidence="2 3" key="1">
    <citation type="submission" date="2020-06" db="EMBL/GenBank/DDBJ databases">
        <title>Characterization of fructooligosaccharide metabolism and fructooligosaccharide-degrading enzymes in human commensal butyrate producers.</title>
        <authorList>
            <person name="Tanno H."/>
            <person name="Fujii T."/>
            <person name="Hirano K."/>
            <person name="Maeno S."/>
            <person name="Tonozuka T."/>
            <person name="Sakamoto M."/>
            <person name="Ohkuma M."/>
            <person name="Tochio T."/>
            <person name="Endo A."/>
        </authorList>
    </citation>
    <scope>NUCLEOTIDE SEQUENCE [LARGE SCALE GENOMIC DNA]</scope>
    <source>
        <strain evidence="2 3">JCM 31056</strain>
    </source>
</reference>
<protein>
    <recommendedName>
        <fullName evidence="4">DUF624 domain-containing protein</fullName>
    </recommendedName>
</protein>
<sequence>MTNANPNAPAYRWLLLFWLFNALNVLFGVIDLPVVLFSGEAGQITLSNILALAAAVAQFYPFYQLGKLSDRLHRAFTVNIISVCAAVVGLISLLIALTDRPPYNSAAVITVMSLVVMAGVICLYVSQFFLYTGLEALRAERGYDYPSRLIRLCFFVPLICDIAAVLLDSALKTSISLFSKCFCLIVLGLFVRAARKSEIA</sequence>
<evidence type="ECO:0008006" key="4">
    <source>
        <dbReference type="Google" id="ProtNLM"/>
    </source>
</evidence>
<proteinExistence type="predicted"/>
<dbReference type="RefSeq" id="WP_188885412.1">
    <property type="nucleotide sequence ID" value="NZ_BLYJ01000022.1"/>
</dbReference>
<keyword evidence="1" id="KW-1133">Transmembrane helix</keyword>
<feature type="transmembrane region" description="Helical" evidence="1">
    <location>
        <begin position="177"/>
        <end position="194"/>
    </location>
</feature>
<evidence type="ECO:0000313" key="2">
    <source>
        <dbReference type="EMBL" id="GFO88617.1"/>
    </source>
</evidence>
<evidence type="ECO:0000256" key="1">
    <source>
        <dbReference type="SAM" id="Phobius"/>
    </source>
</evidence>
<feature type="transmembrane region" description="Helical" evidence="1">
    <location>
        <begin position="103"/>
        <end position="131"/>
    </location>
</feature>
<feature type="transmembrane region" description="Helical" evidence="1">
    <location>
        <begin position="44"/>
        <end position="63"/>
    </location>
</feature>
<keyword evidence="1" id="KW-0812">Transmembrane</keyword>
<organism evidence="2 3">
    <name type="scientific">Butyricicoccus faecihominis</name>
    <dbReference type="NCBI Taxonomy" id="1712515"/>
    <lineage>
        <taxon>Bacteria</taxon>
        <taxon>Bacillati</taxon>
        <taxon>Bacillota</taxon>
        <taxon>Clostridia</taxon>
        <taxon>Eubacteriales</taxon>
        <taxon>Butyricicoccaceae</taxon>
        <taxon>Butyricicoccus</taxon>
    </lineage>
</organism>
<accession>A0ABQ1E0W9</accession>
<feature type="transmembrane region" description="Helical" evidence="1">
    <location>
        <begin position="75"/>
        <end position="97"/>
    </location>
</feature>